<reference evidence="2 3" key="1">
    <citation type="submission" date="2024-06" db="EMBL/GenBank/DDBJ databases">
        <title>Genomic Encyclopedia of Type Strains, Phase IV (KMG-IV): sequencing the most valuable type-strain genomes for metagenomic binning, comparative biology and taxonomic classification.</title>
        <authorList>
            <person name="Goeker M."/>
        </authorList>
    </citation>
    <scope>NUCLEOTIDE SEQUENCE [LARGE SCALE GENOMIC DNA]</scope>
    <source>
        <strain evidence="2 3">DSM 19261</strain>
    </source>
</reference>
<feature type="domain" description="Peptidase S74" evidence="1">
    <location>
        <begin position="84"/>
        <end position="206"/>
    </location>
</feature>
<dbReference type="InterPro" id="IPR030392">
    <property type="entry name" value="S74_ICA"/>
</dbReference>
<dbReference type="Pfam" id="PF13884">
    <property type="entry name" value="Peptidase_S74"/>
    <property type="match status" value="1"/>
</dbReference>
<name>A0ABV2G6M8_9FIRM</name>
<dbReference type="GeneID" id="93166815"/>
<keyword evidence="3" id="KW-1185">Reference proteome</keyword>
<gene>
    <name evidence="2" type="ORF">ABID13_005614</name>
</gene>
<evidence type="ECO:0000313" key="2">
    <source>
        <dbReference type="EMBL" id="MET3573946.1"/>
    </source>
</evidence>
<protein>
    <recommendedName>
        <fullName evidence="1">Peptidase S74 domain-containing protein</fullName>
    </recommendedName>
</protein>
<evidence type="ECO:0000313" key="3">
    <source>
        <dbReference type="Proteomes" id="UP001549200"/>
    </source>
</evidence>
<dbReference type="RefSeq" id="WP_161797472.1">
    <property type="nucleotide sequence ID" value="NZ_JBEPLZ010000045.1"/>
</dbReference>
<proteinExistence type="predicted"/>
<accession>A0ABV2G6M8</accession>
<dbReference type="Proteomes" id="UP001549200">
    <property type="component" value="Unassembled WGS sequence"/>
</dbReference>
<evidence type="ECO:0000259" key="1">
    <source>
        <dbReference type="PROSITE" id="PS51688"/>
    </source>
</evidence>
<dbReference type="Gene3D" id="1.10.10.10">
    <property type="entry name" value="Winged helix-like DNA-binding domain superfamily/Winged helix DNA-binding domain"/>
    <property type="match status" value="1"/>
</dbReference>
<dbReference type="EMBL" id="JBEPLZ010000045">
    <property type="protein sequence ID" value="MET3573946.1"/>
    <property type="molecule type" value="Genomic_DNA"/>
</dbReference>
<sequence>MYVGSGESATNLYNAQGISAGETMYLTSDNSIALVANCNTISNRKTAYLSASALYPVANGTFTLGTSSLRWGQIYSTAASISTSDRNQKHDEAELDEERAAALIMGARPVTYKYNDGTSGRTHWGLIAQDIETLLDALGIDAEDFAGFVKSPKEQADERTGELSPVLDKDGNPIYEYGLRYEEFVAPLIKTIQAQQRKIDSLEERLSRLENMIGGGADGVADT</sequence>
<dbReference type="PROSITE" id="PS51688">
    <property type="entry name" value="ICA"/>
    <property type="match status" value="1"/>
</dbReference>
<comment type="caution">
    <text evidence="2">The sequence shown here is derived from an EMBL/GenBank/DDBJ whole genome shotgun (WGS) entry which is preliminary data.</text>
</comment>
<dbReference type="InterPro" id="IPR036388">
    <property type="entry name" value="WH-like_DNA-bd_sf"/>
</dbReference>
<organism evidence="2 3">
    <name type="scientific">Enterocloster citroniae</name>
    <dbReference type="NCBI Taxonomy" id="358743"/>
    <lineage>
        <taxon>Bacteria</taxon>
        <taxon>Bacillati</taxon>
        <taxon>Bacillota</taxon>
        <taxon>Clostridia</taxon>
        <taxon>Lachnospirales</taxon>
        <taxon>Lachnospiraceae</taxon>
        <taxon>Enterocloster</taxon>
    </lineage>
</organism>